<keyword evidence="3" id="KW-0804">Transcription</keyword>
<feature type="compositionally biased region" description="Basic and acidic residues" evidence="1">
    <location>
        <begin position="1"/>
        <end position="22"/>
    </location>
</feature>
<accession>A0A9Q4B575</accession>
<keyword evidence="4" id="KW-1185">Reference proteome</keyword>
<feature type="transmembrane region" description="Helical" evidence="2">
    <location>
        <begin position="51"/>
        <end position="80"/>
    </location>
</feature>
<dbReference type="EMBL" id="JABXYM010000002">
    <property type="protein sequence ID" value="MCR6098529.1"/>
    <property type="molecule type" value="Genomic_DNA"/>
</dbReference>
<evidence type="ECO:0000256" key="2">
    <source>
        <dbReference type="SAM" id="Phobius"/>
    </source>
</evidence>
<sequence length="112" mass="13253">MPPERERFIEQTNDFQEKHYEVDELNDDETEPTQKKTKQQKRREKKGRIRLIPIWVRLLIIVIAMVSSLVLGAMVGYWLVGDGGAPTDVLKPETWYHIYDIIFDGTERQRTH</sequence>
<keyword evidence="3" id="KW-0240">DNA-directed RNA polymerase</keyword>
<keyword evidence="2" id="KW-0472">Membrane</keyword>
<dbReference type="GO" id="GO:0000428">
    <property type="term" value="C:DNA-directed RNA polymerase complex"/>
    <property type="evidence" value="ECO:0007669"/>
    <property type="project" value="UniProtKB-KW"/>
</dbReference>
<feature type="compositionally biased region" description="Basic residues" evidence="1">
    <location>
        <begin position="35"/>
        <end position="45"/>
    </location>
</feature>
<proteinExistence type="predicted"/>
<dbReference type="AlphaFoldDB" id="A0A9Q4B575"/>
<comment type="caution">
    <text evidence="3">The sequence shown here is derived from an EMBL/GenBank/DDBJ whole genome shotgun (WGS) entry which is preliminary data.</text>
</comment>
<dbReference type="Pfam" id="PF11772">
    <property type="entry name" value="EpuA"/>
    <property type="match status" value="1"/>
</dbReference>
<feature type="region of interest" description="Disordered" evidence="1">
    <location>
        <begin position="1"/>
        <end position="45"/>
    </location>
</feature>
<evidence type="ECO:0000256" key="1">
    <source>
        <dbReference type="SAM" id="MobiDB-lite"/>
    </source>
</evidence>
<dbReference type="Proteomes" id="UP001057753">
    <property type="component" value="Unassembled WGS sequence"/>
</dbReference>
<reference evidence="3" key="1">
    <citation type="submission" date="2020-06" db="EMBL/GenBank/DDBJ databases">
        <title>Insight into the genomes of haloalkaliphilic bacilli from Kenyan soda lakes.</title>
        <authorList>
            <person name="Mwirichia R."/>
            <person name="Villamizar G.C."/>
            <person name="Poehlein A."/>
            <person name="Mugweru J."/>
            <person name="Kipnyargis A."/>
            <person name="Kiplimo D."/>
            <person name="Orwa P."/>
            <person name="Daniel R."/>
        </authorList>
    </citation>
    <scope>NUCLEOTIDE SEQUENCE</scope>
    <source>
        <strain evidence="3">B1096_S55</strain>
    </source>
</reference>
<name>A0A9Q4B575_SALAG</name>
<dbReference type="InterPro" id="IPR024596">
    <property type="entry name" value="RNApol_su_b/EpuA"/>
</dbReference>
<evidence type="ECO:0000313" key="3">
    <source>
        <dbReference type="EMBL" id="MCR6098529.1"/>
    </source>
</evidence>
<protein>
    <submittedName>
        <fullName evidence="3">DNA-directed RNA polymerase subunit beta</fullName>
    </submittedName>
</protein>
<keyword evidence="2" id="KW-1133">Transmembrane helix</keyword>
<gene>
    <name evidence="3" type="ORF">HXA33_18650</name>
</gene>
<evidence type="ECO:0000313" key="4">
    <source>
        <dbReference type="Proteomes" id="UP001057753"/>
    </source>
</evidence>
<organism evidence="3 4">
    <name type="scientific">Salipaludibacillus agaradhaerens</name>
    <name type="common">Bacillus agaradhaerens</name>
    <dbReference type="NCBI Taxonomy" id="76935"/>
    <lineage>
        <taxon>Bacteria</taxon>
        <taxon>Bacillati</taxon>
        <taxon>Bacillota</taxon>
        <taxon>Bacilli</taxon>
        <taxon>Bacillales</taxon>
        <taxon>Bacillaceae</taxon>
    </lineage>
</organism>
<keyword evidence="2" id="KW-0812">Transmembrane</keyword>